<dbReference type="InterPro" id="IPR006664">
    <property type="entry name" value="OMP_bac"/>
</dbReference>
<dbReference type="PANTHER" id="PTHR30329:SF21">
    <property type="entry name" value="LIPOPROTEIN YIAD-RELATED"/>
    <property type="match status" value="1"/>
</dbReference>
<dbReference type="GO" id="GO:0009279">
    <property type="term" value="C:cell outer membrane"/>
    <property type="evidence" value="ECO:0007669"/>
    <property type="project" value="UniProtKB-SubCell"/>
</dbReference>
<gene>
    <name evidence="6" type="ORF">NT2_04_04110</name>
</gene>
<dbReference type="Pfam" id="PF13488">
    <property type="entry name" value="Gly-zipper_Omp"/>
    <property type="match status" value="1"/>
</dbReference>
<keyword evidence="3" id="KW-0998">Cell outer membrane</keyword>
<evidence type="ECO:0000256" key="1">
    <source>
        <dbReference type="ARBA" id="ARBA00004442"/>
    </source>
</evidence>
<evidence type="ECO:0000259" key="5">
    <source>
        <dbReference type="PROSITE" id="PS51123"/>
    </source>
</evidence>
<dbReference type="InterPro" id="IPR036737">
    <property type="entry name" value="OmpA-like_sf"/>
</dbReference>
<dbReference type="Gene3D" id="3.30.1330.60">
    <property type="entry name" value="OmpA-like domain"/>
    <property type="match status" value="1"/>
</dbReference>
<dbReference type="Proteomes" id="UP000016568">
    <property type="component" value="Unassembled WGS sequence"/>
</dbReference>
<dbReference type="AlphaFoldDB" id="U3A2L5"/>
<dbReference type="EMBL" id="BASZ01000004">
    <property type="protein sequence ID" value="GAD48998.1"/>
    <property type="molecule type" value="Genomic_DNA"/>
</dbReference>
<dbReference type="Pfam" id="PF00691">
    <property type="entry name" value="OmpA"/>
    <property type="match status" value="1"/>
</dbReference>
<evidence type="ECO:0000256" key="4">
    <source>
        <dbReference type="PROSITE-ProRule" id="PRU00473"/>
    </source>
</evidence>
<protein>
    <submittedName>
        <fullName evidence="6">OmpA family protein</fullName>
    </submittedName>
</protein>
<dbReference type="PROSITE" id="PS01068">
    <property type="entry name" value="OMPA_1"/>
    <property type="match status" value="1"/>
</dbReference>
<comment type="caution">
    <text evidence="6">The sequence shown here is derived from an EMBL/GenBank/DDBJ whole genome shotgun (WGS) entry which is preliminary data.</text>
</comment>
<organism evidence="6 7">
    <name type="scientific">Caenibius tardaugens NBRC 16725</name>
    <dbReference type="NCBI Taxonomy" id="1219035"/>
    <lineage>
        <taxon>Bacteria</taxon>
        <taxon>Pseudomonadati</taxon>
        <taxon>Pseudomonadota</taxon>
        <taxon>Alphaproteobacteria</taxon>
        <taxon>Sphingomonadales</taxon>
        <taxon>Erythrobacteraceae</taxon>
        <taxon>Caenibius</taxon>
    </lineage>
</organism>
<keyword evidence="7" id="KW-1185">Reference proteome</keyword>
<dbReference type="InterPro" id="IPR039567">
    <property type="entry name" value="Gly-zipper"/>
</dbReference>
<accession>U3A2L5</accession>
<sequence length="254" mass="26524">MTDGCALSQGQASPVPKIEDWSIPMKKSRLIVSSLAALSLVTVSACVTDPNTGERKVSRTAIGGVGGAGLGYLLGSIIGGRTARIVGAGIGGVAGGVVGYKMDQQIKELKEQTAGSGVDVTETDNGNAILVNLPDGVTFAVDSTTINPTFQATLNQVAESLKTYPDSLIDVYGHTDSTGSDAYNQTLSERRAQSVANYLSMRGVSSARIRSQGFGEQYPVATNDTAEGRALNRRVEIKITPISKEDVDAARRGN</sequence>
<feature type="domain" description="OmpA-like" evidence="5">
    <location>
        <begin position="126"/>
        <end position="243"/>
    </location>
</feature>
<evidence type="ECO:0000256" key="3">
    <source>
        <dbReference type="ARBA" id="ARBA00023237"/>
    </source>
</evidence>
<keyword evidence="2 4" id="KW-0472">Membrane</keyword>
<dbReference type="InterPro" id="IPR006665">
    <property type="entry name" value="OmpA-like"/>
</dbReference>
<comment type="subcellular location">
    <subcellularLocation>
        <location evidence="1">Cell outer membrane</location>
    </subcellularLocation>
</comment>
<evidence type="ECO:0000256" key="2">
    <source>
        <dbReference type="ARBA" id="ARBA00023136"/>
    </source>
</evidence>
<dbReference type="InterPro" id="IPR050330">
    <property type="entry name" value="Bact_OuterMem_StrucFunc"/>
</dbReference>
<proteinExistence type="predicted"/>
<dbReference type="SUPFAM" id="SSF103088">
    <property type="entry name" value="OmpA-like"/>
    <property type="match status" value="1"/>
</dbReference>
<evidence type="ECO:0000313" key="6">
    <source>
        <dbReference type="EMBL" id="GAD48998.1"/>
    </source>
</evidence>
<dbReference type="InterPro" id="IPR006690">
    <property type="entry name" value="OMPA-like_CS"/>
</dbReference>
<name>U3A2L5_9SPHN</name>
<dbReference type="PROSITE" id="PS51123">
    <property type="entry name" value="OMPA_2"/>
    <property type="match status" value="1"/>
</dbReference>
<dbReference type="PRINTS" id="PR01021">
    <property type="entry name" value="OMPADOMAIN"/>
</dbReference>
<evidence type="ECO:0000313" key="7">
    <source>
        <dbReference type="Proteomes" id="UP000016568"/>
    </source>
</evidence>
<dbReference type="eggNOG" id="COG2885">
    <property type="taxonomic scope" value="Bacteria"/>
</dbReference>
<reference evidence="6 7" key="1">
    <citation type="submission" date="2013-09" db="EMBL/GenBank/DDBJ databases">
        <title>Whole genome shotgun sequence of Novosphingobium tardaugens NBRC 16725.</title>
        <authorList>
            <person name="Isaki S."/>
            <person name="Hosoyama A."/>
            <person name="Tsuchikane K."/>
            <person name="Katsumata H."/>
            <person name="Ando Y."/>
            <person name="Yamazaki S."/>
            <person name="Fujita N."/>
        </authorList>
    </citation>
    <scope>NUCLEOTIDE SEQUENCE [LARGE SCALE GENOMIC DNA]</scope>
    <source>
        <strain evidence="6 7">NBRC 16725</strain>
    </source>
</reference>
<dbReference type="PANTHER" id="PTHR30329">
    <property type="entry name" value="STATOR ELEMENT OF FLAGELLAR MOTOR COMPLEX"/>
    <property type="match status" value="1"/>
</dbReference>
<dbReference type="CDD" id="cd07185">
    <property type="entry name" value="OmpA_C-like"/>
    <property type="match status" value="1"/>
</dbReference>
<dbReference type="PRINTS" id="PR01023">
    <property type="entry name" value="NAFLGMOTY"/>
</dbReference>